<evidence type="ECO:0000256" key="1">
    <source>
        <dbReference type="ARBA" id="ARBA00022801"/>
    </source>
</evidence>
<sequence length="114" mass="12630">IVDELAPGAGDVVLTKWRYSAFVRTDLRERMRQWGRDQLVVTGIYGHIGVLMTAADAFMNDCQSFVVADAIGDFSVERHRMAVEYAAQRCAVATTTGRVVAELREYAPVLPPRG</sequence>
<dbReference type="Gene3D" id="3.40.50.850">
    <property type="entry name" value="Isochorismatase-like"/>
    <property type="match status" value="1"/>
</dbReference>
<dbReference type="InterPro" id="IPR000868">
    <property type="entry name" value="Isochorismatase-like_dom"/>
</dbReference>
<dbReference type="InterPro" id="IPR016291">
    <property type="entry name" value="Isochorismatase"/>
</dbReference>
<dbReference type="RefSeq" id="WP_143174429.1">
    <property type="nucleotide sequence ID" value="NZ_FQVN01000012.1"/>
</dbReference>
<reference evidence="3 4" key="1">
    <citation type="submission" date="2016-11" db="EMBL/GenBank/DDBJ databases">
        <authorList>
            <person name="Jaros S."/>
            <person name="Januszkiewicz K."/>
            <person name="Wedrychowicz H."/>
        </authorList>
    </citation>
    <scope>NUCLEOTIDE SEQUENCE [LARGE SCALE GENOMIC DNA]</scope>
    <source>
        <strain evidence="3 4">DSM 44523</strain>
    </source>
</reference>
<dbReference type="PRINTS" id="PR01398">
    <property type="entry name" value="ISCHRISMTASE"/>
</dbReference>
<dbReference type="PANTHER" id="PTHR43540:SF3">
    <property type="entry name" value="ENTEROBACTIN SYNTHASE COMPONENT B"/>
    <property type="match status" value="1"/>
</dbReference>
<dbReference type="SUPFAM" id="SSF52499">
    <property type="entry name" value="Isochorismatase-like hydrolases"/>
    <property type="match status" value="1"/>
</dbReference>
<evidence type="ECO:0000313" key="4">
    <source>
        <dbReference type="Proteomes" id="UP000184501"/>
    </source>
</evidence>
<gene>
    <name evidence="3" type="ORF">SAMN05444320_112117</name>
</gene>
<proteinExistence type="predicted"/>
<dbReference type="Proteomes" id="UP000184501">
    <property type="component" value="Unassembled WGS sequence"/>
</dbReference>
<dbReference type="STRING" id="2017.SAMN05444320_112117"/>
<protein>
    <submittedName>
        <fullName evidence="3">Isochorismatase family protein</fullName>
    </submittedName>
</protein>
<keyword evidence="1" id="KW-0378">Hydrolase</keyword>
<organism evidence="3 4">
    <name type="scientific">Streptoalloteichus hindustanus</name>
    <dbReference type="NCBI Taxonomy" id="2017"/>
    <lineage>
        <taxon>Bacteria</taxon>
        <taxon>Bacillati</taxon>
        <taxon>Actinomycetota</taxon>
        <taxon>Actinomycetes</taxon>
        <taxon>Pseudonocardiales</taxon>
        <taxon>Pseudonocardiaceae</taxon>
        <taxon>Streptoalloteichus</taxon>
    </lineage>
</organism>
<dbReference type="OrthoDB" id="5794853at2"/>
<evidence type="ECO:0000313" key="3">
    <source>
        <dbReference type="EMBL" id="SHG70392.1"/>
    </source>
</evidence>
<feature type="domain" description="Isochorismatase-like" evidence="2">
    <location>
        <begin position="1"/>
        <end position="96"/>
    </location>
</feature>
<dbReference type="Pfam" id="PF00857">
    <property type="entry name" value="Isochorismatase"/>
    <property type="match status" value="1"/>
</dbReference>
<dbReference type="GO" id="GO:0008908">
    <property type="term" value="F:isochorismatase activity"/>
    <property type="evidence" value="ECO:0007669"/>
    <property type="project" value="InterPro"/>
</dbReference>
<evidence type="ECO:0000259" key="2">
    <source>
        <dbReference type="Pfam" id="PF00857"/>
    </source>
</evidence>
<dbReference type="InterPro" id="IPR036380">
    <property type="entry name" value="Isochorismatase-like_sf"/>
</dbReference>
<dbReference type="PANTHER" id="PTHR43540">
    <property type="entry name" value="PEROXYUREIDOACRYLATE/UREIDOACRYLATE AMIDOHYDROLASE-RELATED"/>
    <property type="match status" value="1"/>
</dbReference>
<dbReference type="InterPro" id="IPR050272">
    <property type="entry name" value="Isochorismatase-like_hydrls"/>
</dbReference>
<dbReference type="AlphaFoldDB" id="A0A1M5LZ68"/>
<keyword evidence="4" id="KW-1185">Reference proteome</keyword>
<dbReference type="EMBL" id="FQVN01000012">
    <property type="protein sequence ID" value="SHG70392.1"/>
    <property type="molecule type" value="Genomic_DNA"/>
</dbReference>
<feature type="non-terminal residue" evidence="3">
    <location>
        <position position="1"/>
    </location>
</feature>
<accession>A0A1M5LZ68</accession>
<name>A0A1M5LZ68_STRHI</name>